<dbReference type="Pfam" id="PF13407">
    <property type="entry name" value="Peripla_BP_4"/>
    <property type="match status" value="1"/>
</dbReference>
<gene>
    <name evidence="6" type="ORF">DWV06_07480</name>
</gene>
<feature type="domain" description="Periplasmic binding protein" evidence="5">
    <location>
        <begin position="49"/>
        <end position="322"/>
    </location>
</feature>
<comment type="subcellular location">
    <subcellularLocation>
        <location evidence="1">Cell envelope</location>
    </subcellularLocation>
</comment>
<dbReference type="GO" id="GO:0030246">
    <property type="term" value="F:carbohydrate binding"/>
    <property type="evidence" value="ECO:0007669"/>
    <property type="project" value="UniProtKB-ARBA"/>
</dbReference>
<evidence type="ECO:0000313" key="6">
    <source>
        <dbReference type="EMBL" id="RDU23693.1"/>
    </source>
</evidence>
<accession>A0A371AVU4</accession>
<dbReference type="Proteomes" id="UP000255036">
    <property type="component" value="Unassembled WGS sequence"/>
</dbReference>
<comment type="caution">
    <text evidence="6">The sequence shown here is derived from an EMBL/GenBank/DDBJ whole genome shotgun (WGS) entry which is preliminary data.</text>
</comment>
<protein>
    <recommendedName>
        <fullName evidence="5">Periplasmic binding protein domain-containing protein</fullName>
    </recommendedName>
</protein>
<evidence type="ECO:0000256" key="2">
    <source>
        <dbReference type="ARBA" id="ARBA00007639"/>
    </source>
</evidence>
<evidence type="ECO:0000259" key="5">
    <source>
        <dbReference type="Pfam" id="PF13407"/>
    </source>
</evidence>
<evidence type="ECO:0000256" key="1">
    <source>
        <dbReference type="ARBA" id="ARBA00004196"/>
    </source>
</evidence>
<proteinExistence type="inferred from homology"/>
<sequence length="338" mass="38437">MNCWWNKRGDIMSKAEKRGNLIIVLLVMLLLGIGIALVIPKPKNEFVHVGIAIYNMEDEYMADMVYQLEDEIRNYDFRGKKVVFEVLDAKNNANTQEKQLQYLLSGNFDVLVVNMVKPTSAANILNRAVSDNIPVILFNRETDERDMIISNNVWYVGTDGYMAGVIQGKMIKDAWEDAYCDIDKNNNGTIDYILVEGEATHFDTISRTNGFLETVKDLKMNQIATLSADWNRKDAYEKLAELDSEIIEDIEVVVCNNDDMALGVLDYFSDNHREFPLIVGINNRSEVNKQIKNGSIYGTVDNNVKSQISRICSLLNDIMNGETGNQKQVWYSEPFGIK</sequence>
<evidence type="ECO:0000313" key="7">
    <source>
        <dbReference type="Proteomes" id="UP000255036"/>
    </source>
</evidence>
<dbReference type="AlphaFoldDB" id="A0A371AVU4"/>
<dbReference type="PANTHER" id="PTHR46847:SF1">
    <property type="entry name" value="D-ALLOSE-BINDING PERIPLASMIC PROTEIN-RELATED"/>
    <property type="match status" value="1"/>
</dbReference>
<dbReference type="InterPro" id="IPR025997">
    <property type="entry name" value="SBP_2_dom"/>
</dbReference>
<dbReference type="PANTHER" id="PTHR46847">
    <property type="entry name" value="D-ALLOSE-BINDING PERIPLASMIC PROTEIN-RELATED"/>
    <property type="match status" value="1"/>
</dbReference>
<evidence type="ECO:0000256" key="4">
    <source>
        <dbReference type="SAM" id="Phobius"/>
    </source>
</evidence>
<dbReference type="Gene3D" id="3.40.50.2300">
    <property type="match status" value="2"/>
</dbReference>
<dbReference type="EMBL" id="QRCT01000019">
    <property type="protein sequence ID" value="RDU23693.1"/>
    <property type="molecule type" value="Genomic_DNA"/>
</dbReference>
<name>A0A371AVU4_9FIRM</name>
<reference evidence="6 7" key="1">
    <citation type="submission" date="2018-07" db="EMBL/GenBank/DDBJ databases">
        <title>Anaerosacharophilus polymeroproducens gen. nov. sp. nov., an anaerobic bacterium isolated from salt field.</title>
        <authorList>
            <person name="Kim W."/>
            <person name="Yang S.-H."/>
            <person name="Oh J."/>
            <person name="Lee J.-H."/>
            <person name="Kwon K.K."/>
        </authorList>
    </citation>
    <scope>NUCLEOTIDE SEQUENCE [LARGE SCALE GENOMIC DNA]</scope>
    <source>
        <strain evidence="6 7">MCWD5</strain>
    </source>
</reference>
<dbReference type="SUPFAM" id="SSF53822">
    <property type="entry name" value="Periplasmic binding protein-like I"/>
    <property type="match status" value="1"/>
</dbReference>
<dbReference type="InterPro" id="IPR028082">
    <property type="entry name" value="Peripla_BP_I"/>
</dbReference>
<dbReference type="GO" id="GO:0030313">
    <property type="term" value="C:cell envelope"/>
    <property type="evidence" value="ECO:0007669"/>
    <property type="project" value="UniProtKB-SubCell"/>
</dbReference>
<feature type="transmembrane region" description="Helical" evidence="4">
    <location>
        <begin position="21"/>
        <end position="39"/>
    </location>
</feature>
<keyword evidence="3" id="KW-0732">Signal</keyword>
<evidence type="ECO:0000256" key="3">
    <source>
        <dbReference type="ARBA" id="ARBA00022729"/>
    </source>
</evidence>
<comment type="similarity">
    <text evidence="2">Belongs to the bacterial solute-binding protein 2 family.</text>
</comment>
<keyword evidence="4" id="KW-0812">Transmembrane</keyword>
<organism evidence="6 7">
    <name type="scientific">Anaerosacchariphilus polymeriproducens</name>
    <dbReference type="NCBI Taxonomy" id="1812858"/>
    <lineage>
        <taxon>Bacteria</taxon>
        <taxon>Bacillati</taxon>
        <taxon>Bacillota</taxon>
        <taxon>Clostridia</taxon>
        <taxon>Lachnospirales</taxon>
        <taxon>Lachnospiraceae</taxon>
        <taxon>Anaerosacchariphilus</taxon>
    </lineage>
</organism>
<keyword evidence="7" id="KW-1185">Reference proteome</keyword>
<keyword evidence="4" id="KW-0472">Membrane</keyword>
<keyword evidence="4" id="KW-1133">Transmembrane helix</keyword>